<dbReference type="PROSITE" id="PS50082">
    <property type="entry name" value="WD_REPEATS_2"/>
    <property type="match status" value="5"/>
</dbReference>
<feature type="repeat" description="WD" evidence="3">
    <location>
        <begin position="402"/>
        <end position="443"/>
    </location>
</feature>
<evidence type="ECO:0000256" key="1">
    <source>
        <dbReference type="ARBA" id="ARBA00022574"/>
    </source>
</evidence>
<dbReference type="GO" id="GO:0017070">
    <property type="term" value="F:U6 snRNA binding"/>
    <property type="evidence" value="ECO:0007669"/>
    <property type="project" value="TreeGrafter"/>
</dbReference>
<protein>
    <recommendedName>
        <fullName evidence="4">Pre-mRNA processing factor 4 (PRP4)-like domain-containing protein</fullName>
    </recommendedName>
</protein>
<dbReference type="CDD" id="cd00200">
    <property type="entry name" value="WD40"/>
    <property type="match status" value="1"/>
</dbReference>
<dbReference type="GO" id="GO:0000398">
    <property type="term" value="P:mRNA splicing, via spliceosome"/>
    <property type="evidence" value="ECO:0007669"/>
    <property type="project" value="TreeGrafter"/>
</dbReference>
<dbReference type="AlphaFoldDB" id="A0A6S8F158"/>
<feature type="repeat" description="WD" evidence="3">
    <location>
        <begin position="444"/>
        <end position="486"/>
    </location>
</feature>
<dbReference type="InterPro" id="IPR036322">
    <property type="entry name" value="WD40_repeat_dom_sf"/>
</dbReference>
<organism evidence="5">
    <name type="scientific">Aplanochytrium stocchinoi</name>
    <dbReference type="NCBI Taxonomy" id="215587"/>
    <lineage>
        <taxon>Eukaryota</taxon>
        <taxon>Sar</taxon>
        <taxon>Stramenopiles</taxon>
        <taxon>Bigyra</taxon>
        <taxon>Labyrinthulomycetes</taxon>
        <taxon>Thraustochytrida</taxon>
        <taxon>Thraustochytriidae</taxon>
        <taxon>Aplanochytrium</taxon>
    </lineage>
</organism>
<evidence type="ECO:0000313" key="7">
    <source>
        <dbReference type="EMBL" id="CAE0444797.1"/>
    </source>
</evidence>
<dbReference type="Pfam" id="PF08799">
    <property type="entry name" value="PRP4"/>
    <property type="match status" value="1"/>
</dbReference>
<dbReference type="InterPro" id="IPR019775">
    <property type="entry name" value="WD40_repeat_CS"/>
</dbReference>
<dbReference type="PANTHER" id="PTHR19846">
    <property type="entry name" value="WD40 REPEAT PROTEIN"/>
    <property type="match status" value="1"/>
</dbReference>
<dbReference type="InterPro" id="IPR001680">
    <property type="entry name" value="WD40_rpt"/>
</dbReference>
<evidence type="ECO:0000259" key="4">
    <source>
        <dbReference type="SMART" id="SM00500"/>
    </source>
</evidence>
<evidence type="ECO:0000313" key="6">
    <source>
        <dbReference type="EMBL" id="CAE0444796.1"/>
    </source>
</evidence>
<feature type="repeat" description="WD" evidence="3">
    <location>
        <begin position="360"/>
        <end position="401"/>
    </location>
</feature>
<dbReference type="GO" id="GO:0030621">
    <property type="term" value="F:U4 snRNA binding"/>
    <property type="evidence" value="ECO:0007669"/>
    <property type="project" value="TreeGrafter"/>
</dbReference>
<dbReference type="PRINTS" id="PR00320">
    <property type="entry name" value="GPROTEINBRPT"/>
</dbReference>
<dbReference type="FunFam" id="2.130.10.10:FF:000411">
    <property type="entry name" value="U4/U6 small nuclear ribonucleoprotein Prp4"/>
    <property type="match status" value="1"/>
</dbReference>
<dbReference type="SUPFAM" id="SSF50978">
    <property type="entry name" value="WD40 repeat-like"/>
    <property type="match status" value="1"/>
</dbReference>
<dbReference type="InterPro" id="IPR036285">
    <property type="entry name" value="PRP4-like_sf"/>
</dbReference>
<keyword evidence="1 3" id="KW-0853">WD repeat</keyword>
<dbReference type="GO" id="GO:0046540">
    <property type="term" value="C:U4/U6 x U5 tri-snRNP complex"/>
    <property type="evidence" value="ECO:0007669"/>
    <property type="project" value="TreeGrafter"/>
</dbReference>
<dbReference type="PROSITE" id="PS50294">
    <property type="entry name" value="WD_REPEATS_REGION"/>
    <property type="match status" value="5"/>
</dbReference>
<dbReference type="EMBL" id="HBIN01019450">
    <property type="protein sequence ID" value="CAE0444795.1"/>
    <property type="molecule type" value="Transcribed_RNA"/>
</dbReference>
<dbReference type="Gene3D" id="4.10.280.110">
    <property type="entry name" value="Pre-mRNA processing factor 4 domain"/>
    <property type="match status" value="1"/>
</dbReference>
<dbReference type="PROSITE" id="PS00678">
    <property type="entry name" value="WD_REPEATS_1"/>
    <property type="match status" value="1"/>
</dbReference>
<dbReference type="EMBL" id="HBIN01019451">
    <property type="protein sequence ID" value="CAE0444796.1"/>
    <property type="molecule type" value="Transcribed_RNA"/>
</dbReference>
<dbReference type="InterPro" id="IPR014906">
    <property type="entry name" value="PRP4-like"/>
</dbReference>
<dbReference type="SMART" id="SM00500">
    <property type="entry name" value="SFM"/>
    <property type="match status" value="1"/>
</dbReference>
<dbReference type="Gene3D" id="2.130.10.10">
    <property type="entry name" value="YVTN repeat-like/Quinoprotein amine dehydrogenase"/>
    <property type="match status" value="2"/>
</dbReference>
<dbReference type="PANTHER" id="PTHR19846:SF0">
    <property type="entry name" value="PRE-MRNA PROCESSING FACTOR 4"/>
    <property type="match status" value="1"/>
</dbReference>
<dbReference type="EMBL" id="HBIN01019452">
    <property type="protein sequence ID" value="CAE0444797.1"/>
    <property type="molecule type" value="Transcribed_RNA"/>
</dbReference>
<evidence type="ECO:0000256" key="3">
    <source>
        <dbReference type="PROSITE-ProRule" id="PRU00221"/>
    </source>
</evidence>
<accession>A0A6S8F158</accession>
<evidence type="ECO:0000256" key="2">
    <source>
        <dbReference type="ARBA" id="ARBA00022737"/>
    </source>
</evidence>
<feature type="repeat" description="WD" evidence="3">
    <location>
        <begin position="487"/>
        <end position="522"/>
    </location>
</feature>
<reference evidence="5" key="1">
    <citation type="submission" date="2021-01" db="EMBL/GenBank/DDBJ databases">
        <authorList>
            <person name="Corre E."/>
            <person name="Pelletier E."/>
            <person name="Niang G."/>
            <person name="Scheremetjew M."/>
            <person name="Finn R."/>
            <person name="Kale V."/>
            <person name="Holt S."/>
            <person name="Cochrane G."/>
            <person name="Meng A."/>
            <person name="Brown T."/>
            <person name="Cohen L."/>
        </authorList>
    </citation>
    <scope>NUCLEOTIDE SEQUENCE</scope>
    <source>
        <strain evidence="5">GSBS06</strain>
    </source>
</reference>
<gene>
    <name evidence="5" type="ORF">ASTO00021_LOCUS14834</name>
    <name evidence="6" type="ORF">ASTO00021_LOCUS14835</name>
    <name evidence="7" type="ORF">ASTO00021_LOCUS14836</name>
</gene>
<dbReference type="SMART" id="SM00320">
    <property type="entry name" value="WD40"/>
    <property type="match status" value="7"/>
</dbReference>
<name>A0A6S8F158_9STRA</name>
<sequence>MAEGTLGKRIHYGSLEHESDVKAQVDLEAGVTSGNINISTVESETLEFSAASVEAQEKHAFALKAFEAKRKAKSIIVPTDDNEVKLFLRRIGEPISLFGETKGDRRLRLRTAIAAKELDAEELEAFRKSEKDKEALPGKKEVGKKEDKTFYTPASKELILARKKISVFTWEKSKSRLQEQKRRKVECEIAINYEREVAKKYSSIKCYMVNASQFGDRRPLNTVAYSWDENLIGTGSFSSIVNIWDSTTCNKLFSLIGHEERIVDIAFRPEWKSIDTSSEEVALVSGGADCLGLLWKIPIIPNEIDKTNTPTVSAVGELRGHKQRLSKVAWHPMGKHVATSSFDHSWRLWDVETCKELLLQDGHKNGVYGISFHPDGSLVATTDLDGIGRVWDVRSGKSIYSLQGHALQILSVDFSPNGFHIATGSGDHSVRVYDIRQLKCLSLIPAHSSLVSQVKFSPASGEYMVTGSFDKTIKIWSSRDFSLLKTLQGHEGKVMGIDIGRSEKTIVSCGYDRTWKLWGPDF</sequence>
<dbReference type="InterPro" id="IPR020472">
    <property type="entry name" value="WD40_PAC1"/>
</dbReference>
<dbReference type="SUPFAM" id="SSF158230">
    <property type="entry name" value="PRP4-like"/>
    <property type="match status" value="1"/>
</dbReference>
<evidence type="ECO:0000313" key="5">
    <source>
        <dbReference type="EMBL" id="CAE0444795.1"/>
    </source>
</evidence>
<feature type="repeat" description="WD" evidence="3">
    <location>
        <begin position="318"/>
        <end position="359"/>
    </location>
</feature>
<proteinExistence type="predicted"/>
<dbReference type="Pfam" id="PF00400">
    <property type="entry name" value="WD40"/>
    <property type="match status" value="5"/>
</dbReference>
<feature type="domain" description="Pre-mRNA processing factor 4 (PRP4)-like" evidence="4">
    <location>
        <begin position="79"/>
        <end position="128"/>
    </location>
</feature>
<dbReference type="InterPro" id="IPR015943">
    <property type="entry name" value="WD40/YVTN_repeat-like_dom_sf"/>
</dbReference>
<keyword evidence="2" id="KW-0677">Repeat</keyword>